<comment type="subcellular location">
    <subcellularLocation>
        <location evidence="1">Cytoplasm</location>
    </subcellularLocation>
</comment>
<dbReference type="Pfam" id="PF03610">
    <property type="entry name" value="EIIA-man"/>
    <property type="match status" value="1"/>
</dbReference>
<dbReference type="PANTHER" id="PTHR33799">
    <property type="entry name" value="PTS PERMEASE-RELATED-RELATED"/>
    <property type="match status" value="1"/>
</dbReference>
<feature type="domain" description="PTS EIIA type-4" evidence="8">
    <location>
        <begin position="9"/>
        <end position="130"/>
    </location>
</feature>
<dbReference type="GO" id="GO:0009401">
    <property type="term" value="P:phosphoenolpyruvate-dependent sugar phosphotransferase system"/>
    <property type="evidence" value="ECO:0007669"/>
    <property type="project" value="UniProtKB-KW"/>
</dbReference>
<keyword evidence="6" id="KW-0598">Phosphotransferase system</keyword>
<dbReference type="Gene3D" id="3.40.50.510">
    <property type="entry name" value="Phosphotransferase system, mannose-type IIA component"/>
    <property type="match status" value="1"/>
</dbReference>
<dbReference type="EMBL" id="BSDR01000001">
    <property type="protein sequence ID" value="GLI36191.1"/>
    <property type="molecule type" value="Genomic_DNA"/>
</dbReference>
<dbReference type="InterPro" id="IPR051471">
    <property type="entry name" value="Bacterial_PTS_sugar_comp"/>
</dbReference>
<evidence type="ECO:0000256" key="4">
    <source>
        <dbReference type="ARBA" id="ARBA00022597"/>
    </source>
</evidence>
<organism evidence="9 10">
    <name type="scientific">Desulforhabdus amnigena</name>
    <dbReference type="NCBI Taxonomy" id="40218"/>
    <lineage>
        <taxon>Bacteria</taxon>
        <taxon>Pseudomonadati</taxon>
        <taxon>Thermodesulfobacteriota</taxon>
        <taxon>Syntrophobacteria</taxon>
        <taxon>Syntrophobacterales</taxon>
        <taxon>Syntrophobacteraceae</taxon>
        <taxon>Desulforhabdus</taxon>
    </lineage>
</organism>
<protein>
    <submittedName>
        <fullName evidence="9">PTS sugar transporter</fullName>
    </submittedName>
</protein>
<dbReference type="GO" id="GO:0016301">
    <property type="term" value="F:kinase activity"/>
    <property type="evidence" value="ECO:0007669"/>
    <property type="project" value="UniProtKB-KW"/>
</dbReference>
<dbReference type="PROSITE" id="PS51096">
    <property type="entry name" value="PTS_EIIA_TYPE_4"/>
    <property type="match status" value="1"/>
</dbReference>
<gene>
    <name evidence="9" type="ORF">DAMNIGENAA_36240</name>
</gene>
<evidence type="ECO:0000256" key="6">
    <source>
        <dbReference type="ARBA" id="ARBA00022683"/>
    </source>
</evidence>
<dbReference type="AlphaFoldDB" id="A0A9W6FWJ0"/>
<dbReference type="SUPFAM" id="SSF53062">
    <property type="entry name" value="PTS system fructose IIA component-like"/>
    <property type="match status" value="1"/>
</dbReference>
<evidence type="ECO:0000313" key="9">
    <source>
        <dbReference type="EMBL" id="GLI36191.1"/>
    </source>
</evidence>
<evidence type="ECO:0000256" key="1">
    <source>
        <dbReference type="ARBA" id="ARBA00004496"/>
    </source>
</evidence>
<keyword evidence="10" id="KW-1185">Reference proteome</keyword>
<reference evidence="9" key="1">
    <citation type="submission" date="2022-12" db="EMBL/GenBank/DDBJ databases">
        <title>Reference genome sequencing for broad-spectrum identification of bacterial and archaeal isolates by mass spectrometry.</title>
        <authorList>
            <person name="Sekiguchi Y."/>
            <person name="Tourlousse D.M."/>
        </authorList>
    </citation>
    <scope>NUCLEOTIDE SEQUENCE</scope>
    <source>
        <strain evidence="9">ASRB1</strain>
    </source>
</reference>
<evidence type="ECO:0000256" key="5">
    <source>
        <dbReference type="ARBA" id="ARBA00022679"/>
    </source>
</evidence>
<evidence type="ECO:0000256" key="7">
    <source>
        <dbReference type="ARBA" id="ARBA00022777"/>
    </source>
</evidence>
<keyword evidence="5" id="KW-0808">Transferase</keyword>
<dbReference type="PANTHER" id="PTHR33799:SF1">
    <property type="entry name" value="PTS SYSTEM MANNOSE-SPECIFIC EIIAB COMPONENT-RELATED"/>
    <property type="match status" value="1"/>
</dbReference>
<evidence type="ECO:0000313" key="10">
    <source>
        <dbReference type="Proteomes" id="UP001144372"/>
    </source>
</evidence>
<name>A0A9W6FWJ0_9BACT</name>
<dbReference type="RefSeq" id="WP_281796419.1">
    <property type="nucleotide sequence ID" value="NZ_BSDR01000001.1"/>
</dbReference>
<keyword evidence="2" id="KW-0813">Transport</keyword>
<keyword evidence="3" id="KW-0963">Cytoplasm</keyword>
<dbReference type="InterPro" id="IPR036662">
    <property type="entry name" value="PTS_EIIA_man-typ_sf"/>
</dbReference>
<dbReference type="GO" id="GO:0016020">
    <property type="term" value="C:membrane"/>
    <property type="evidence" value="ECO:0007669"/>
    <property type="project" value="InterPro"/>
</dbReference>
<dbReference type="CDD" id="cd00006">
    <property type="entry name" value="PTS_IIA_man"/>
    <property type="match status" value="1"/>
</dbReference>
<proteinExistence type="predicted"/>
<comment type="caution">
    <text evidence="9">The sequence shown here is derived from an EMBL/GenBank/DDBJ whole genome shotgun (WGS) entry which is preliminary data.</text>
</comment>
<dbReference type="GO" id="GO:0005737">
    <property type="term" value="C:cytoplasm"/>
    <property type="evidence" value="ECO:0007669"/>
    <property type="project" value="UniProtKB-SubCell"/>
</dbReference>
<dbReference type="InterPro" id="IPR004701">
    <property type="entry name" value="PTS_EIIA_man-typ"/>
</dbReference>
<keyword evidence="4 9" id="KW-0762">Sugar transport</keyword>
<dbReference type="Proteomes" id="UP001144372">
    <property type="component" value="Unassembled WGS sequence"/>
</dbReference>
<sequence>MSKDNDRAVIGIVAISHCRLAEEMLKVAELIVGRLEACKAFCFKADQPVEEMVKQLGEAIKELDQGKGVLILTDLFGGTPANISLSFLGPKVEVVCGMNLPMLIKLASCRKDHTLNEAAKLAKEYGQRHISLASEVLARTVKAE</sequence>
<evidence type="ECO:0000259" key="8">
    <source>
        <dbReference type="PROSITE" id="PS51096"/>
    </source>
</evidence>
<dbReference type="InterPro" id="IPR033887">
    <property type="entry name" value="PTS_IIA_man"/>
</dbReference>
<keyword evidence="7" id="KW-0418">Kinase</keyword>
<accession>A0A9W6FWJ0</accession>
<evidence type="ECO:0000256" key="2">
    <source>
        <dbReference type="ARBA" id="ARBA00022448"/>
    </source>
</evidence>
<evidence type="ECO:0000256" key="3">
    <source>
        <dbReference type="ARBA" id="ARBA00022490"/>
    </source>
</evidence>